<protein>
    <submittedName>
        <fullName evidence="4">Iron-containing alcohol dehydrogenase</fullName>
    </submittedName>
</protein>
<dbReference type="Pfam" id="PF25137">
    <property type="entry name" value="ADH_Fe_C"/>
    <property type="match status" value="1"/>
</dbReference>
<keyword evidence="1" id="KW-0560">Oxidoreductase</keyword>
<sequence length="395" mass="43630">MQKFDYYTPTKVIFGKGTENEVGKEMKKDGAKKAYIVYGGKSAKKSGLLDKVEKSLKDENIEYKMIGGVKPNPRLSLAREGVKEAKEFGADFILAVGGGSVIDTAKGIAHGVANPDTDIWDFWEGKAKVEKSLPVGVILTISAAGSEMSNSAVLTNEETGMKRGLSTDFNRPKFAIMDPELTYTLPDYQVGCGVVDIMMHTMDRYFTDLTDCQNDLTDEIAESLLRIVIKNGRVACKNKEDYHAMSEIMWAGSLSHNGLTGLGAPMDFATHRLGHSLSAKFDVAHGASLSAMWPHWANYVKHKDIERFARYARNVWGITEGTDEELADKGIEATVEFFKSINMPTCFSELGIGIQDEDGLRELTNRCFYVKGTKVGKLIPLTEEDIYPIYVSANK</sequence>
<dbReference type="Proteomes" id="UP000261212">
    <property type="component" value="Unassembled WGS sequence"/>
</dbReference>
<dbReference type="EMBL" id="QUSM01000003">
    <property type="protein sequence ID" value="RGD74258.1"/>
    <property type="molecule type" value="Genomic_DNA"/>
</dbReference>
<evidence type="ECO:0000256" key="1">
    <source>
        <dbReference type="ARBA" id="ARBA00023002"/>
    </source>
</evidence>
<dbReference type="PANTHER" id="PTHR43633:SF1">
    <property type="entry name" value="ALCOHOL DEHYDROGENASE YQHD"/>
    <property type="match status" value="1"/>
</dbReference>
<evidence type="ECO:0000313" key="5">
    <source>
        <dbReference type="Proteomes" id="UP000261212"/>
    </source>
</evidence>
<dbReference type="FunFam" id="3.40.50.1970:FF:000003">
    <property type="entry name" value="Alcohol dehydrogenase, iron-containing"/>
    <property type="match status" value="1"/>
</dbReference>
<dbReference type="GO" id="GO:0008106">
    <property type="term" value="F:alcohol dehydrogenase (NADP+) activity"/>
    <property type="evidence" value="ECO:0007669"/>
    <property type="project" value="TreeGrafter"/>
</dbReference>
<dbReference type="PANTHER" id="PTHR43633">
    <property type="entry name" value="ALCOHOL DEHYDROGENASE YQHD"/>
    <property type="match status" value="1"/>
</dbReference>
<dbReference type="RefSeq" id="WP_117532063.1">
    <property type="nucleotide sequence ID" value="NZ_CAUFKS010000092.1"/>
</dbReference>
<dbReference type="GO" id="GO:1990362">
    <property type="term" value="F:butanol dehydrogenase (NAD+) activity"/>
    <property type="evidence" value="ECO:0007669"/>
    <property type="project" value="InterPro"/>
</dbReference>
<reference evidence="4 5" key="1">
    <citation type="submission" date="2018-08" db="EMBL/GenBank/DDBJ databases">
        <title>A genome reference for cultivated species of the human gut microbiota.</title>
        <authorList>
            <person name="Zou Y."/>
            <person name="Xue W."/>
            <person name="Luo G."/>
        </authorList>
    </citation>
    <scope>NUCLEOTIDE SEQUENCE [LARGE SCALE GENOMIC DNA]</scope>
    <source>
        <strain evidence="4 5">AM25-6</strain>
    </source>
</reference>
<proteinExistence type="predicted"/>
<dbReference type="AlphaFoldDB" id="A0A3E3DZZ3"/>
<feature type="domain" description="Fe-containing alcohol dehydrogenase-like C-terminal" evidence="3">
    <location>
        <begin position="194"/>
        <end position="392"/>
    </location>
</feature>
<dbReference type="GO" id="GO:0005829">
    <property type="term" value="C:cytosol"/>
    <property type="evidence" value="ECO:0007669"/>
    <property type="project" value="TreeGrafter"/>
</dbReference>
<evidence type="ECO:0000259" key="2">
    <source>
        <dbReference type="Pfam" id="PF00465"/>
    </source>
</evidence>
<evidence type="ECO:0000313" key="4">
    <source>
        <dbReference type="EMBL" id="RGD74258.1"/>
    </source>
</evidence>
<dbReference type="GO" id="GO:1990002">
    <property type="term" value="F:methylglyoxal reductase (NADPH) (acetol producing) activity"/>
    <property type="evidence" value="ECO:0007669"/>
    <property type="project" value="TreeGrafter"/>
</dbReference>
<dbReference type="Pfam" id="PF00465">
    <property type="entry name" value="Fe-ADH"/>
    <property type="match status" value="1"/>
</dbReference>
<gene>
    <name evidence="4" type="ORF">DW687_05685</name>
</gene>
<dbReference type="GO" id="GO:0046872">
    <property type="term" value="F:metal ion binding"/>
    <property type="evidence" value="ECO:0007669"/>
    <property type="project" value="InterPro"/>
</dbReference>
<name>A0A3E3DZZ3_9FIRM</name>
<accession>A0A3E3DZZ3</accession>
<dbReference type="InterPro" id="IPR001670">
    <property type="entry name" value="ADH_Fe/GldA"/>
</dbReference>
<evidence type="ECO:0000259" key="3">
    <source>
        <dbReference type="Pfam" id="PF25137"/>
    </source>
</evidence>
<dbReference type="InterPro" id="IPR044731">
    <property type="entry name" value="BDH-like"/>
</dbReference>
<dbReference type="Gene3D" id="3.40.50.1970">
    <property type="match status" value="1"/>
</dbReference>
<organism evidence="4 5">
    <name type="scientific">Anaerofustis stercorihominis</name>
    <dbReference type="NCBI Taxonomy" id="214853"/>
    <lineage>
        <taxon>Bacteria</taxon>
        <taxon>Bacillati</taxon>
        <taxon>Bacillota</taxon>
        <taxon>Clostridia</taxon>
        <taxon>Eubacteriales</taxon>
        <taxon>Eubacteriaceae</taxon>
        <taxon>Anaerofustis</taxon>
    </lineage>
</organism>
<dbReference type="CDD" id="cd08187">
    <property type="entry name" value="BDH"/>
    <property type="match status" value="1"/>
</dbReference>
<dbReference type="InterPro" id="IPR056798">
    <property type="entry name" value="ADH_Fe_C"/>
</dbReference>
<dbReference type="SUPFAM" id="SSF56796">
    <property type="entry name" value="Dehydroquinate synthase-like"/>
    <property type="match status" value="1"/>
</dbReference>
<feature type="domain" description="Alcohol dehydrogenase iron-type/glycerol dehydrogenase GldA" evidence="2">
    <location>
        <begin position="9"/>
        <end position="179"/>
    </location>
</feature>
<comment type="caution">
    <text evidence="4">The sequence shown here is derived from an EMBL/GenBank/DDBJ whole genome shotgun (WGS) entry which is preliminary data.</text>
</comment>
<dbReference type="Gene3D" id="1.20.1090.10">
    <property type="entry name" value="Dehydroquinate synthase-like - alpha domain"/>
    <property type="match status" value="1"/>
</dbReference>